<evidence type="ECO:0000256" key="11">
    <source>
        <dbReference type="ARBA" id="ARBA00023012"/>
    </source>
</evidence>
<dbReference type="InterPro" id="IPR005467">
    <property type="entry name" value="His_kinase_dom"/>
</dbReference>
<keyword evidence="6" id="KW-0812">Transmembrane</keyword>
<dbReference type="Gene3D" id="3.30.565.10">
    <property type="entry name" value="Histidine kinase-like ATPase, C-terminal domain"/>
    <property type="match status" value="1"/>
</dbReference>
<keyword evidence="4" id="KW-0597">Phosphoprotein</keyword>
<keyword evidence="11" id="KW-0902">Two-component regulatory system</keyword>
<dbReference type="GO" id="GO:0005524">
    <property type="term" value="F:ATP binding"/>
    <property type="evidence" value="ECO:0007669"/>
    <property type="project" value="UniProtKB-KW"/>
</dbReference>
<organism evidence="14 15">
    <name type="scientific">Penicillium thymicola</name>
    <dbReference type="NCBI Taxonomy" id="293382"/>
    <lineage>
        <taxon>Eukaryota</taxon>
        <taxon>Fungi</taxon>
        <taxon>Dikarya</taxon>
        <taxon>Ascomycota</taxon>
        <taxon>Pezizomycotina</taxon>
        <taxon>Eurotiomycetes</taxon>
        <taxon>Eurotiomycetidae</taxon>
        <taxon>Eurotiales</taxon>
        <taxon>Aspergillaceae</taxon>
        <taxon>Penicillium</taxon>
    </lineage>
</organism>
<dbReference type="EC" id="2.7.13.3" evidence="3"/>
<comment type="subcellular location">
    <subcellularLocation>
        <location evidence="2">Membrane</location>
    </subcellularLocation>
</comment>
<dbReference type="Pfam" id="PF00512">
    <property type="entry name" value="HisKA"/>
    <property type="match status" value="1"/>
</dbReference>
<name>A0AAI9X4H8_PENTH</name>
<accession>A0AAI9X4H8</accession>
<evidence type="ECO:0000256" key="1">
    <source>
        <dbReference type="ARBA" id="ARBA00000085"/>
    </source>
</evidence>
<dbReference type="AlphaFoldDB" id="A0AAI9X4H8"/>
<comment type="caution">
    <text evidence="14">The sequence shown here is derived from an EMBL/GenBank/DDBJ whole genome shotgun (WGS) entry which is preliminary data.</text>
</comment>
<dbReference type="SMART" id="SM00388">
    <property type="entry name" value="HisKA"/>
    <property type="match status" value="1"/>
</dbReference>
<dbReference type="FunFam" id="1.10.287.130:FF:000004">
    <property type="entry name" value="Ethylene receptor 1"/>
    <property type="match status" value="1"/>
</dbReference>
<dbReference type="CDD" id="cd00082">
    <property type="entry name" value="HisKA"/>
    <property type="match status" value="1"/>
</dbReference>
<evidence type="ECO:0000256" key="10">
    <source>
        <dbReference type="ARBA" id="ARBA00022989"/>
    </source>
</evidence>
<dbReference type="InterPro" id="IPR036097">
    <property type="entry name" value="HisK_dim/P_sf"/>
</dbReference>
<evidence type="ECO:0000313" key="15">
    <source>
        <dbReference type="Proteomes" id="UP001227192"/>
    </source>
</evidence>
<dbReference type="EMBL" id="LACB01000468">
    <property type="protein sequence ID" value="KAJ9483104.1"/>
    <property type="molecule type" value="Genomic_DNA"/>
</dbReference>
<evidence type="ECO:0000256" key="12">
    <source>
        <dbReference type="ARBA" id="ARBA00023136"/>
    </source>
</evidence>
<evidence type="ECO:0000256" key="4">
    <source>
        <dbReference type="ARBA" id="ARBA00022553"/>
    </source>
</evidence>
<comment type="catalytic activity">
    <reaction evidence="1">
        <text>ATP + protein L-histidine = ADP + protein N-phospho-L-histidine.</text>
        <dbReference type="EC" id="2.7.13.3"/>
    </reaction>
</comment>
<gene>
    <name evidence="14" type="ORF">VN97_g10307</name>
</gene>
<evidence type="ECO:0000313" key="14">
    <source>
        <dbReference type="EMBL" id="KAJ9483104.1"/>
    </source>
</evidence>
<keyword evidence="10" id="KW-1133">Transmembrane helix</keyword>
<sequence>MSDELTIQYNRLEGRVAERTTELEKAKSAAETANESKTLFIANISHELKTPLSGILDMCAVCMSEEDLARIKKSLQVVYQSGDLLLHLLNDLLTFSKNQIDQVIQIEEKEFRLSDVRSQLAIIFQNQVHEKHIDFSIDFVPGGVTESKGTVCRGSELGHTNSGVGSTQPGRLADLVLWGDQHRILQVLINLVSNSLKFTHENGKVEVRICLVGELFKLGTHLAPKDTLRRNSEIRCKTGSSANSSIHSMVLWMWLRIKLKGKECHSLIFASLTSNLKSRIMGQVFLAISTGVSLILSLKVTWD</sequence>
<feature type="domain" description="Histidine kinase" evidence="13">
    <location>
        <begin position="43"/>
        <end position="209"/>
    </location>
</feature>
<keyword evidence="7" id="KW-0547">Nucleotide-binding</keyword>
<keyword evidence="15" id="KW-1185">Reference proteome</keyword>
<evidence type="ECO:0000256" key="2">
    <source>
        <dbReference type="ARBA" id="ARBA00004370"/>
    </source>
</evidence>
<dbReference type="PANTHER" id="PTHR43719">
    <property type="entry name" value="TWO-COMPONENT HISTIDINE KINASE"/>
    <property type="match status" value="1"/>
</dbReference>
<dbReference type="SUPFAM" id="SSF55874">
    <property type="entry name" value="ATPase domain of HSP90 chaperone/DNA topoisomerase II/histidine kinase"/>
    <property type="match status" value="1"/>
</dbReference>
<keyword evidence="5" id="KW-0808">Transferase</keyword>
<evidence type="ECO:0000256" key="3">
    <source>
        <dbReference type="ARBA" id="ARBA00012438"/>
    </source>
</evidence>
<keyword evidence="8" id="KW-0418">Kinase</keyword>
<dbReference type="InterPro" id="IPR036890">
    <property type="entry name" value="HATPase_C_sf"/>
</dbReference>
<reference evidence="14" key="1">
    <citation type="submission" date="2015-06" db="EMBL/GenBank/DDBJ databases">
        <authorList>
            <person name="Nguyen H."/>
        </authorList>
    </citation>
    <scope>NUCLEOTIDE SEQUENCE</scope>
    <source>
        <strain evidence="14">DAOM 180753</strain>
    </source>
</reference>
<evidence type="ECO:0000259" key="13">
    <source>
        <dbReference type="PROSITE" id="PS50109"/>
    </source>
</evidence>
<dbReference type="Gene3D" id="1.10.287.130">
    <property type="match status" value="1"/>
</dbReference>
<dbReference type="InterPro" id="IPR003661">
    <property type="entry name" value="HisK_dim/P_dom"/>
</dbReference>
<evidence type="ECO:0000256" key="5">
    <source>
        <dbReference type="ARBA" id="ARBA00022679"/>
    </source>
</evidence>
<dbReference type="GO" id="GO:0000155">
    <property type="term" value="F:phosphorelay sensor kinase activity"/>
    <property type="evidence" value="ECO:0007669"/>
    <property type="project" value="InterPro"/>
</dbReference>
<dbReference type="PANTHER" id="PTHR43719:SF34">
    <property type="entry name" value="TWO-COMPONENT SYSTEM PROTEIN B"/>
    <property type="match status" value="1"/>
</dbReference>
<keyword evidence="12" id="KW-0472">Membrane</keyword>
<reference evidence="14" key="2">
    <citation type="journal article" date="2016" name="Fungal Biol.">
        <title>Ochratoxin A production by Penicillium thymicola.</title>
        <authorList>
            <person name="Nguyen H.D.T."/>
            <person name="McMullin D.R."/>
            <person name="Ponomareva E."/>
            <person name="Riley R."/>
            <person name="Pomraning K.R."/>
            <person name="Baker S.E."/>
            <person name="Seifert K.A."/>
        </authorList>
    </citation>
    <scope>NUCLEOTIDE SEQUENCE</scope>
    <source>
        <strain evidence="14">DAOM 180753</strain>
    </source>
</reference>
<dbReference type="PROSITE" id="PS50109">
    <property type="entry name" value="HIS_KIN"/>
    <property type="match status" value="1"/>
</dbReference>
<evidence type="ECO:0000256" key="8">
    <source>
        <dbReference type="ARBA" id="ARBA00022777"/>
    </source>
</evidence>
<keyword evidence="9" id="KW-0067">ATP-binding</keyword>
<dbReference type="SUPFAM" id="SSF47384">
    <property type="entry name" value="Homodimeric domain of signal transducing histidine kinase"/>
    <property type="match status" value="1"/>
</dbReference>
<proteinExistence type="predicted"/>
<evidence type="ECO:0000256" key="9">
    <source>
        <dbReference type="ARBA" id="ARBA00022840"/>
    </source>
</evidence>
<evidence type="ECO:0000256" key="6">
    <source>
        <dbReference type="ARBA" id="ARBA00022692"/>
    </source>
</evidence>
<protein>
    <recommendedName>
        <fullName evidence="3">histidine kinase</fullName>
        <ecNumber evidence="3">2.7.13.3</ecNumber>
    </recommendedName>
</protein>
<dbReference type="GO" id="GO:0016020">
    <property type="term" value="C:membrane"/>
    <property type="evidence" value="ECO:0007669"/>
    <property type="project" value="UniProtKB-SubCell"/>
</dbReference>
<dbReference type="InterPro" id="IPR050956">
    <property type="entry name" value="2C_system_His_kinase"/>
</dbReference>
<dbReference type="Proteomes" id="UP001227192">
    <property type="component" value="Unassembled WGS sequence"/>
</dbReference>
<evidence type="ECO:0000256" key="7">
    <source>
        <dbReference type="ARBA" id="ARBA00022741"/>
    </source>
</evidence>